<comment type="similarity">
    <text evidence="7">Belongs to the TonB-dependent receptor family.</text>
</comment>
<dbReference type="InterPro" id="IPR037066">
    <property type="entry name" value="Plug_dom_sf"/>
</dbReference>
<evidence type="ECO:0000259" key="8">
    <source>
        <dbReference type="Pfam" id="PF07715"/>
    </source>
</evidence>
<evidence type="ECO:0000313" key="10">
    <source>
        <dbReference type="Proteomes" id="UP001319045"/>
    </source>
</evidence>
<dbReference type="Gene3D" id="2.170.130.10">
    <property type="entry name" value="TonB-dependent receptor, plug domain"/>
    <property type="match status" value="1"/>
</dbReference>
<dbReference type="PROSITE" id="PS00018">
    <property type="entry name" value="EF_HAND_1"/>
    <property type="match status" value="1"/>
</dbReference>
<evidence type="ECO:0000313" key="9">
    <source>
        <dbReference type="EMBL" id="BCS85391.1"/>
    </source>
</evidence>
<comment type="subcellular location">
    <subcellularLocation>
        <location evidence="1 7">Cell outer membrane</location>
        <topology evidence="1 7">Multi-pass membrane protein</topology>
    </subcellularLocation>
</comment>
<dbReference type="InterPro" id="IPR023996">
    <property type="entry name" value="TonB-dep_OMP_SusC/RagA"/>
</dbReference>
<gene>
    <name evidence="9" type="ORF">prwr041_12840</name>
</gene>
<dbReference type="EMBL" id="AP024484">
    <property type="protein sequence ID" value="BCS85391.1"/>
    <property type="molecule type" value="Genomic_DNA"/>
</dbReference>
<keyword evidence="4 7" id="KW-0812">Transmembrane</keyword>
<evidence type="ECO:0000256" key="6">
    <source>
        <dbReference type="ARBA" id="ARBA00023237"/>
    </source>
</evidence>
<keyword evidence="2 7" id="KW-0813">Transport</keyword>
<accession>A0ABM7NY00</accession>
<protein>
    <submittedName>
        <fullName evidence="9">SusC/RagA family TonB-linked outer membrane protein</fullName>
    </submittedName>
</protein>
<evidence type="ECO:0000256" key="1">
    <source>
        <dbReference type="ARBA" id="ARBA00004571"/>
    </source>
</evidence>
<evidence type="ECO:0000256" key="4">
    <source>
        <dbReference type="ARBA" id="ARBA00022692"/>
    </source>
</evidence>
<organism evidence="9 10">
    <name type="scientific">Prevotella herbatica</name>
    <dbReference type="NCBI Taxonomy" id="2801997"/>
    <lineage>
        <taxon>Bacteria</taxon>
        <taxon>Pseudomonadati</taxon>
        <taxon>Bacteroidota</taxon>
        <taxon>Bacteroidia</taxon>
        <taxon>Bacteroidales</taxon>
        <taxon>Prevotellaceae</taxon>
        <taxon>Prevotella</taxon>
    </lineage>
</organism>
<keyword evidence="5 7" id="KW-0472">Membrane</keyword>
<name>A0ABM7NY00_9BACT</name>
<dbReference type="Pfam" id="PF13715">
    <property type="entry name" value="CarbopepD_reg_2"/>
    <property type="match status" value="1"/>
</dbReference>
<dbReference type="InterPro" id="IPR023997">
    <property type="entry name" value="TonB-dep_OMP_SusC/RagA_CS"/>
</dbReference>
<dbReference type="SUPFAM" id="SSF56935">
    <property type="entry name" value="Porins"/>
    <property type="match status" value="1"/>
</dbReference>
<evidence type="ECO:0000256" key="3">
    <source>
        <dbReference type="ARBA" id="ARBA00022452"/>
    </source>
</evidence>
<keyword evidence="10" id="KW-1185">Reference proteome</keyword>
<dbReference type="NCBIfam" id="TIGR04056">
    <property type="entry name" value="OMP_RagA_SusC"/>
    <property type="match status" value="1"/>
</dbReference>
<sequence length="1001" mass="110257">MLAQNVLKGTVTDADGEPVIGASVREVGTSNGTVTDISGQFSINAPANARLTISYVGFVTQQINVSGRKNILVSLADDTKSISDVVVIGYGTQKKADLSSSISILDAKEITKVPGGLSAGLQSSVPGVQVTNGRIHIRGVGSINNTDPLYVVDGMIGGAVPDENNIASIQILKDAASCAIYGARGANGVIVITTKRGQAGEVKIDYNGYLGWKGFTHEIDLLSGKDLAELINEEMYNQNPSRKDYMAGLSDPESIGKGYNMFKAITHTASYQKHNVSISGGSKDANFRITGMYGNDNSLYIKEGSENMSLNVVSDFKKGIFGFGETLTVGRNLNHSTDMLKLIAIKWSTACPIYDPTSSTGYAGASLGTDMENPRATADNTWNRNETNTMTGNAWITAEPIKGLVYKFNMGADLYRNNGRSYDADYVVGDYQKNTPDTYSMSNNRSNRFLYEHTLTFDKKFNLHHINVMAGITSEETKGYGFNASARDMPSSEVLILGATQNASSKEVGSSESHSAMYSYLARLMYDYSGKYMVTANFRRDGSSNFAKKNRYGDFPSFSGAWRISQEKFMKSLTWLDDLKLRASWGKLGNSNISPYQYQSTVSFNTVRYYFNDVENTGALPMTPSNPDVKWEASTSTDFGFDLTMLHNRLTITADYYRNRTNDMLVNVPIARSAGYLSVFPTMNAGSIENKGLELIATWRDHIGNKFDYSISANFSTVKNKVIDLGANNEIFSASGITCTKVGNSIGQFWGYKTAGLFKTDAEAAAYVNKKGERLQPNAKAGDIKFLDLNGDGTIGSADMDFIGNPIPNFSYGITAEAQYRSSFGTFDFSMVWNGSQGNDIYNNTRSYGEGMYHNYACFTSVKDRFRAEDITFVNPLNGKTTFYPKNTDTNMPRAVYGDPNQNMRQSDRYVEDGSYLRLKSIVLGYTMPQRWCDKMYLENMRFYIGAKNLFTITDYKGYDPEVGDQNTSGTNLTRGIDGLTSWDPTFPNSKEFYIGVQLTF</sequence>
<dbReference type="SUPFAM" id="SSF49464">
    <property type="entry name" value="Carboxypeptidase regulatory domain-like"/>
    <property type="match status" value="1"/>
</dbReference>
<feature type="domain" description="TonB-dependent receptor plug" evidence="8">
    <location>
        <begin position="95"/>
        <end position="189"/>
    </location>
</feature>
<dbReference type="NCBIfam" id="TIGR04057">
    <property type="entry name" value="SusC_RagA_signa"/>
    <property type="match status" value="1"/>
</dbReference>
<keyword evidence="3 7" id="KW-1134">Transmembrane beta strand</keyword>
<reference evidence="9 10" key="1">
    <citation type="journal article" date="2022" name="Int. J. Syst. Evol. Microbiol.">
        <title>Prevotella herbatica sp. nov., a plant polysaccharide-decomposing anaerobic bacterium isolated from a methanogenic reactor.</title>
        <authorList>
            <person name="Uek A."/>
            <person name="Tonouchi A."/>
            <person name="Kaku N."/>
            <person name="Ueki K."/>
        </authorList>
    </citation>
    <scope>NUCLEOTIDE SEQUENCE [LARGE SCALE GENOMIC DNA]</scope>
    <source>
        <strain evidence="9 10">WR041</strain>
    </source>
</reference>
<dbReference type="InterPro" id="IPR039426">
    <property type="entry name" value="TonB-dep_rcpt-like"/>
</dbReference>
<dbReference type="InterPro" id="IPR018247">
    <property type="entry name" value="EF_Hand_1_Ca_BS"/>
</dbReference>
<dbReference type="Gene3D" id="2.60.40.1120">
    <property type="entry name" value="Carboxypeptidase-like, regulatory domain"/>
    <property type="match status" value="1"/>
</dbReference>
<dbReference type="Gene3D" id="2.40.170.20">
    <property type="entry name" value="TonB-dependent receptor, beta-barrel domain"/>
    <property type="match status" value="1"/>
</dbReference>
<evidence type="ECO:0000256" key="2">
    <source>
        <dbReference type="ARBA" id="ARBA00022448"/>
    </source>
</evidence>
<dbReference type="InterPro" id="IPR036942">
    <property type="entry name" value="Beta-barrel_TonB_sf"/>
</dbReference>
<dbReference type="Proteomes" id="UP001319045">
    <property type="component" value="Chromosome"/>
</dbReference>
<keyword evidence="6 7" id="KW-0998">Cell outer membrane</keyword>
<dbReference type="Pfam" id="PF07715">
    <property type="entry name" value="Plug"/>
    <property type="match status" value="1"/>
</dbReference>
<evidence type="ECO:0000256" key="7">
    <source>
        <dbReference type="PROSITE-ProRule" id="PRU01360"/>
    </source>
</evidence>
<proteinExistence type="inferred from homology"/>
<dbReference type="InterPro" id="IPR012910">
    <property type="entry name" value="Plug_dom"/>
</dbReference>
<evidence type="ECO:0000256" key="5">
    <source>
        <dbReference type="ARBA" id="ARBA00023136"/>
    </source>
</evidence>
<dbReference type="InterPro" id="IPR008969">
    <property type="entry name" value="CarboxyPept-like_regulatory"/>
</dbReference>
<dbReference type="PROSITE" id="PS52016">
    <property type="entry name" value="TONB_DEPENDENT_REC_3"/>
    <property type="match status" value="1"/>
</dbReference>